<dbReference type="SUPFAM" id="SSF101874">
    <property type="entry name" value="YceI-like"/>
    <property type="match status" value="1"/>
</dbReference>
<dbReference type="RefSeq" id="WP_148544630.1">
    <property type="nucleotide sequence ID" value="NZ_VSDQ01000718.1"/>
</dbReference>
<keyword evidence="3" id="KW-1185">Reference proteome</keyword>
<dbReference type="InterPro" id="IPR036761">
    <property type="entry name" value="TTHA0802/YceI-like_sf"/>
</dbReference>
<dbReference type="Proteomes" id="UP000323930">
    <property type="component" value="Unassembled WGS sequence"/>
</dbReference>
<dbReference type="EMBL" id="VSDQ01000718">
    <property type="protein sequence ID" value="TYA71644.1"/>
    <property type="molecule type" value="Genomic_DNA"/>
</dbReference>
<evidence type="ECO:0000313" key="3">
    <source>
        <dbReference type="Proteomes" id="UP000323930"/>
    </source>
</evidence>
<dbReference type="InterPro" id="IPR007372">
    <property type="entry name" value="Lipid/polyisoprenoid-bd_YceI"/>
</dbReference>
<accession>A0A5D0HJT1</accession>
<organism evidence="2 3">
    <name type="scientific">Seonamhaeicola marinus</name>
    <dbReference type="NCBI Taxonomy" id="1912246"/>
    <lineage>
        <taxon>Bacteria</taxon>
        <taxon>Pseudomonadati</taxon>
        <taxon>Bacteroidota</taxon>
        <taxon>Flavobacteriia</taxon>
        <taxon>Flavobacteriales</taxon>
        <taxon>Flavobacteriaceae</taxon>
    </lineage>
</organism>
<evidence type="ECO:0000259" key="1">
    <source>
        <dbReference type="SMART" id="SM00867"/>
    </source>
</evidence>
<dbReference type="Pfam" id="PF04264">
    <property type="entry name" value="YceI"/>
    <property type="match status" value="1"/>
</dbReference>
<dbReference type="SMART" id="SM00867">
    <property type="entry name" value="YceI"/>
    <property type="match status" value="1"/>
</dbReference>
<dbReference type="AlphaFoldDB" id="A0A5D0HJT1"/>
<name>A0A5D0HJT1_9FLAO</name>
<proteinExistence type="predicted"/>
<reference evidence="2 3" key="1">
    <citation type="submission" date="2019-08" db="EMBL/GenBank/DDBJ databases">
        <title>Seonamhaeicola sediminis sp. nov., isolated from marine sediment.</title>
        <authorList>
            <person name="Cao W.R."/>
        </authorList>
    </citation>
    <scope>NUCLEOTIDE SEQUENCE [LARGE SCALE GENOMIC DNA]</scope>
    <source>
        <strain evidence="2 3">B011</strain>
    </source>
</reference>
<evidence type="ECO:0000313" key="2">
    <source>
        <dbReference type="EMBL" id="TYA71644.1"/>
    </source>
</evidence>
<feature type="domain" description="Lipid/polyisoprenoid-binding YceI-like" evidence="1">
    <location>
        <begin position="28"/>
        <end position="193"/>
    </location>
</feature>
<dbReference type="Gene3D" id="2.40.128.110">
    <property type="entry name" value="Lipid/polyisoprenoid-binding, YceI-like"/>
    <property type="match status" value="1"/>
</dbReference>
<protein>
    <submittedName>
        <fullName evidence="2">YceI family protein</fullName>
    </submittedName>
</protein>
<sequence length="198" mass="21725">MNTSKFFNRLVICLMAIGFSINYSHGQMLKLENSESSLTVFGTSNVHGWKVDAATQQGAIRFNSLEACDIAHLSLTVLTESLKGVKPGMALTASETLKSDQYKYILFTLTEVKSVTKKSNGVFELKANGDLVIAGTKKSVPVSFDVTTTNNKVNLKGKTILKMTDFNLTPPEALMGTIKAKDDIMLKFDVRFTETTLL</sequence>
<gene>
    <name evidence="2" type="ORF">FUA24_18940</name>
</gene>
<comment type="caution">
    <text evidence="2">The sequence shown here is derived from an EMBL/GenBank/DDBJ whole genome shotgun (WGS) entry which is preliminary data.</text>
</comment>
<dbReference type="OrthoDB" id="9794147at2"/>